<dbReference type="Proteomes" id="UP000092698">
    <property type="component" value="Chromosome"/>
</dbReference>
<dbReference type="InterPro" id="IPR006439">
    <property type="entry name" value="HAD-SF_hydro_IA"/>
</dbReference>
<protein>
    <submittedName>
        <fullName evidence="1">Alpha-D-glucose-1-phosphatase</fullName>
    </submittedName>
</protein>
<name>A0A1C7D4M5_9SPHN</name>
<dbReference type="STRING" id="645517.A6F65_00080"/>
<dbReference type="PRINTS" id="PR00413">
    <property type="entry name" value="HADHALOGNASE"/>
</dbReference>
<organism evidence="1 2">
    <name type="scientific">Paraurantiacibacter namhicola</name>
    <dbReference type="NCBI Taxonomy" id="645517"/>
    <lineage>
        <taxon>Bacteria</taxon>
        <taxon>Pseudomonadati</taxon>
        <taxon>Pseudomonadota</taxon>
        <taxon>Alphaproteobacteria</taxon>
        <taxon>Sphingomonadales</taxon>
        <taxon>Erythrobacteraceae</taxon>
        <taxon>Paraurantiacibacter</taxon>
    </lineage>
</organism>
<evidence type="ECO:0000313" key="2">
    <source>
        <dbReference type="Proteomes" id="UP000092698"/>
    </source>
</evidence>
<dbReference type="PATRIC" id="fig|645517.4.peg.80"/>
<accession>A0A1C7D4M5</accession>
<dbReference type="RefSeq" id="WP_237164835.1">
    <property type="nucleotide sequence ID" value="NZ_CP016545.1"/>
</dbReference>
<dbReference type="NCBIfam" id="TIGR01509">
    <property type="entry name" value="HAD-SF-IA-v3"/>
    <property type="match status" value="1"/>
</dbReference>
<dbReference type="KEGG" id="anh:A6F65_00080"/>
<sequence>MTKAVVFDVGRVLIQWDLRCLFAKLIADEAELDWFLTHVVTEQWHFQTDAGRPVAEIVAERKAEFPQHAALIQAYRDRFLETVPGPVPGTAALVDRLAAIGVPLFALTNFGSEFWPQFRPTCPPLRHMRDVVVSGDERLAKPDPRIYALAEERFGRVGDALFFTDDNPDNIAAAKARGWDAVLFEDAAQLERELQARGLL</sequence>
<dbReference type="Pfam" id="PF00702">
    <property type="entry name" value="Hydrolase"/>
    <property type="match status" value="1"/>
</dbReference>
<dbReference type="InterPro" id="IPR023214">
    <property type="entry name" value="HAD_sf"/>
</dbReference>
<reference evidence="1 2" key="1">
    <citation type="submission" date="2016-07" db="EMBL/GenBank/DDBJ databases">
        <title>Complete genome sequence of Altererythrobacter namhicola JCM 16345T, containing esterase-encoding genes.</title>
        <authorList>
            <person name="Cheng H."/>
            <person name="Wu Y.-H."/>
            <person name="Jian S.-L."/>
            <person name="Huo Y.-Y."/>
            <person name="Wang C.-S."/>
            <person name="Xu X.-W."/>
        </authorList>
    </citation>
    <scope>NUCLEOTIDE SEQUENCE [LARGE SCALE GENOMIC DNA]</scope>
    <source>
        <strain evidence="1 2">JCM 16345</strain>
    </source>
</reference>
<dbReference type="PANTHER" id="PTHR43611:SF3">
    <property type="entry name" value="FLAVIN MONONUCLEOTIDE HYDROLASE 1, CHLOROPLATIC"/>
    <property type="match status" value="1"/>
</dbReference>
<dbReference type="AlphaFoldDB" id="A0A1C7D4M5"/>
<dbReference type="InterPro" id="IPR036412">
    <property type="entry name" value="HAD-like_sf"/>
</dbReference>
<dbReference type="CDD" id="cd02603">
    <property type="entry name" value="HAD_sEH-N_like"/>
    <property type="match status" value="1"/>
</dbReference>
<dbReference type="Gene3D" id="3.40.50.1000">
    <property type="entry name" value="HAD superfamily/HAD-like"/>
    <property type="match status" value="1"/>
</dbReference>
<evidence type="ECO:0000313" key="1">
    <source>
        <dbReference type="EMBL" id="ANU06408.1"/>
    </source>
</evidence>
<proteinExistence type="predicted"/>
<dbReference type="EMBL" id="CP016545">
    <property type="protein sequence ID" value="ANU06408.1"/>
    <property type="molecule type" value="Genomic_DNA"/>
</dbReference>
<gene>
    <name evidence="1" type="ORF">A6F65_00080</name>
</gene>
<keyword evidence="2" id="KW-1185">Reference proteome</keyword>
<dbReference type="PANTHER" id="PTHR43611">
    <property type="entry name" value="ALPHA-D-GLUCOSE 1-PHOSPHATE PHOSPHATASE"/>
    <property type="match status" value="1"/>
</dbReference>
<dbReference type="SUPFAM" id="SSF56784">
    <property type="entry name" value="HAD-like"/>
    <property type="match status" value="1"/>
</dbReference>